<proteinExistence type="predicted"/>
<protein>
    <submittedName>
        <fullName evidence="7">Cyclin-dependent kinase 2</fullName>
    </submittedName>
</protein>
<dbReference type="GO" id="GO:0005524">
    <property type="term" value="F:ATP binding"/>
    <property type="evidence" value="ECO:0007669"/>
    <property type="project" value="UniProtKB-KW"/>
</dbReference>
<sequence>MENIIPGLDYQHNEEDSDSDIFENYISPSEMIGNCRSKREFVLQKETKLKAASKMYEVIDNKNKKEVTMIWHERIYKRDEEFKDLIKEGEHVRKLKHPCIFLFYEIVIGHDIYETAFIYESHCCVISKLLELENKESKVFFTNDVIKHVMQNLFSALDYLHKKSIIHRDIQPENLIFTSSGVLKVWNFKNAQNMEQRMRELKSNEFRYQPIELILKDKTYNTSVDIWSAACVFAHMLLKKPIFPDFGKEIVLQDIFRILGFPKKDYWKEFYSYPELTYLLDFKVHEYNCLDLHLKKYSTKIITSNCLDLLHLCFLYNPEHRNTAEECLMHPYFLGEPSACLPENIVRILEYDKKCQQQSQKNSLHRFIKMSEYVH</sequence>
<evidence type="ECO:0000313" key="7">
    <source>
        <dbReference type="EMBL" id="GIY46542.1"/>
    </source>
</evidence>
<dbReference type="GO" id="GO:0005634">
    <property type="term" value="C:nucleus"/>
    <property type="evidence" value="ECO:0007669"/>
    <property type="project" value="TreeGrafter"/>
</dbReference>
<dbReference type="Gene3D" id="3.30.200.20">
    <property type="entry name" value="Phosphorylase Kinase, domain 1"/>
    <property type="match status" value="1"/>
</dbReference>
<dbReference type="PANTHER" id="PTHR24056">
    <property type="entry name" value="CELL DIVISION PROTEIN KINASE"/>
    <property type="match status" value="1"/>
</dbReference>
<dbReference type="Gene3D" id="1.10.510.10">
    <property type="entry name" value="Transferase(Phosphotransferase) domain 1"/>
    <property type="match status" value="1"/>
</dbReference>
<dbReference type="Pfam" id="PF00069">
    <property type="entry name" value="Pkinase"/>
    <property type="match status" value="1"/>
</dbReference>
<gene>
    <name evidence="7" type="primary">cdk-2</name>
    <name evidence="7" type="ORF">CDAR_490151</name>
</gene>
<dbReference type="InterPro" id="IPR000719">
    <property type="entry name" value="Prot_kinase_dom"/>
</dbReference>
<dbReference type="AlphaFoldDB" id="A0AAV4TP66"/>
<feature type="domain" description="Protein kinase" evidence="6">
    <location>
        <begin position="26"/>
        <end position="333"/>
    </location>
</feature>
<evidence type="ECO:0000256" key="2">
    <source>
        <dbReference type="ARBA" id="ARBA00022679"/>
    </source>
</evidence>
<keyword evidence="1" id="KW-0723">Serine/threonine-protein kinase</keyword>
<dbReference type="SUPFAM" id="SSF56112">
    <property type="entry name" value="Protein kinase-like (PK-like)"/>
    <property type="match status" value="1"/>
</dbReference>
<name>A0AAV4TP66_9ARAC</name>
<keyword evidence="3" id="KW-0547">Nucleotide-binding</keyword>
<evidence type="ECO:0000256" key="5">
    <source>
        <dbReference type="ARBA" id="ARBA00022840"/>
    </source>
</evidence>
<dbReference type="PANTHER" id="PTHR24056:SF107">
    <property type="entry name" value="CYCLIN-DEPENDENT KINASE 11A-RELATED"/>
    <property type="match status" value="1"/>
</dbReference>
<keyword evidence="5" id="KW-0067">ATP-binding</keyword>
<reference evidence="7 8" key="1">
    <citation type="submission" date="2021-06" db="EMBL/GenBank/DDBJ databases">
        <title>Caerostris darwini draft genome.</title>
        <authorList>
            <person name="Kono N."/>
            <person name="Arakawa K."/>
        </authorList>
    </citation>
    <scope>NUCLEOTIDE SEQUENCE [LARGE SCALE GENOMIC DNA]</scope>
</reference>
<evidence type="ECO:0000259" key="6">
    <source>
        <dbReference type="PROSITE" id="PS50011"/>
    </source>
</evidence>
<evidence type="ECO:0000313" key="8">
    <source>
        <dbReference type="Proteomes" id="UP001054837"/>
    </source>
</evidence>
<dbReference type="InterPro" id="IPR050108">
    <property type="entry name" value="CDK"/>
</dbReference>
<keyword evidence="4 7" id="KW-0418">Kinase</keyword>
<keyword evidence="2" id="KW-0808">Transferase</keyword>
<evidence type="ECO:0000256" key="4">
    <source>
        <dbReference type="ARBA" id="ARBA00022777"/>
    </source>
</evidence>
<dbReference type="SMART" id="SM00220">
    <property type="entry name" value="S_TKc"/>
    <property type="match status" value="1"/>
</dbReference>
<evidence type="ECO:0000256" key="1">
    <source>
        <dbReference type="ARBA" id="ARBA00022527"/>
    </source>
</evidence>
<comment type="caution">
    <text evidence="7">The sequence shown here is derived from an EMBL/GenBank/DDBJ whole genome shotgun (WGS) entry which is preliminary data.</text>
</comment>
<accession>A0AAV4TP66</accession>
<keyword evidence="8" id="KW-1185">Reference proteome</keyword>
<evidence type="ECO:0000256" key="3">
    <source>
        <dbReference type="ARBA" id="ARBA00022741"/>
    </source>
</evidence>
<dbReference type="GO" id="GO:0007346">
    <property type="term" value="P:regulation of mitotic cell cycle"/>
    <property type="evidence" value="ECO:0007669"/>
    <property type="project" value="TreeGrafter"/>
</dbReference>
<dbReference type="PROSITE" id="PS50011">
    <property type="entry name" value="PROTEIN_KINASE_DOM"/>
    <property type="match status" value="1"/>
</dbReference>
<dbReference type="GO" id="GO:0004674">
    <property type="term" value="F:protein serine/threonine kinase activity"/>
    <property type="evidence" value="ECO:0007669"/>
    <property type="project" value="UniProtKB-KW"/>
</dbReference>
<dbReference type="Proteomes" id="UP001054837">
    <property type="component" value="Unassembled WGS sequence"/>
</dbReference>
<dbReference type="EMBL" id="BPLQ01009775">
    <property type="protein sequence ID" value="GIY46542.1"/>
    <property type="molecule type" value="Genomic_DNA"/>
</dbReference>
<organism evidence="7 8">
    <name type="scientific">Caerostris darwini</name>
    <dbReference type="NCBI Taxonomy" id="1538125"/>
    <lineage>
        <taxon>Eukaryota</taxon>
        <taxon>Metazoa</taxon>
        <taxon>Ecdysozoa</taxon>
        <taxon>Arthropoda</taxon>
        <taxon>Chelicerata</taxon>
        <taxon>Arachnida</taxon>
        <taxon>Araneae</taxon>
        <taxon>Araneomorphae</taxon>
        <taxon>Entelegynae</taxon>
        <taxon>Araneoidea</taxon>
        <taxon>Araneidae</taxon>
        <taxon>Caerostris</taxon>
    </lineage>
</organism>
<dbReference type="InterPro" id="IPR011009">
    <property type="entry name" value="Kinase-like_dom_sf"/>
</dbReference>